<dbReference type="SUPFAM" id="SSF51445">
    <property type="entry name" value="(Trans)glycosidases"/>
    <property type="match status" value="1"/>
</dbReference>
<keyword evidence="2" id="KW-0732">Signal</keyword>
<dbReference type="PANTHER" id="PTHR42721">
    <property type="entry name" value="SUGAR HYDROLASE-RELATED"/>
    <property type="match status" value="1"/>
</dbReference>
<dbReference type="InterPro" id="IPR036881">
    <property type="entry name" value="Glyco_hydro_3_C_sf"/>
</dbReference>
<dbReference type="GO" id="GO:0031222">
    <property type="term" value="P:arabinan catabolic process"/>
    <property type="evidence" value="ECO:0007669"/>
    <property type="project" value="TreeGrafter"/>
</dbReference>
<gene>
    <name evidence="5" type="ORF">EV652_12754</name>
</gene>
<proteinExistence type="inferred from homology"/>
<sequence>MGAWHDTTASPEDRVEALVAELTLREKVAQLAGLWVGAGDSGEDVAPYQHDMSSDPPVWDEVIQDGLGQLTRPFGTRPVDPATGARSLAAAQRKIMAANRFGIPAVAHDECLTGFAAYGATIYPTPLAWGATFDPQLVETMARHIGTDMRSAGTHLGLAPVLDVTRDYRWGRTEETIGEDPYLVGTIGTAYVRGLQDGGVHATLKHFAGYSASRAGRNLAPVSMGRHELADVILPPFEMAVVEGGVRTVMNSYAEIDGVPVAADPELLTTLLRDEWGFDGTVVADYFAIAFLRTLHQVAGTDGEAAALALTAGIDVELPTVHTYADALIAEVEEGRLDVSYVDRAVRRVLRQKCDLGLLDPEVKVEPEGPIELDSPANREIAARLAEESIVLVANDGVLPVVPGKKVALVGPRGMDAHAMLGCYTFPMHIAPRYPGTDDGVPIRTLAEALVAQGIDLKTAEGCGVDDDSDDGFEEAITAAAEADVAIVALGDRAGLFGRGTSGEGCDVETLVLPGRQADLLDAVLDTGTPVVVVVLSGRPYALGRFAERTAAIVQAFFPGQEGGPALARVLTGAVNPSGRLPVSLPRSEGAQPGTYLHQPLAGRNKVSSVDPTALFPFGHGTSYTTFDWTDATADRDTMPTDGTVTLQVTVHNTGATDGTEIVQLYLNDPVARVTRPVNRLIGYHRVDIPTGESRTVEFTVHADLTSFADRHGTRIVEPGALNLRLAKSSADLQATLPLTLTGDPRTVNHTRTHRCGSRVVN</sequence>
<dbReference type="RefSeq" id="WP_132216987.1">
    <property type="nucleotide sequence ID" value="NZ_SLWN01000027.1"/>
</dbReference>
<dbReference type="Gene3D" id="3.40.50.1700">
    <property type="entry name" value="Glycoside hydrolase family 3 C-terminal domain"/>
    <property type="match status" value="1"/>
</dbReference>
<dbReference type="InterPro" id="IPR036962">
    <property type="entry name" value="Glyco_hydro_3_N_sf"/>
</dbReference>
<dbReference type="Pfam" id="PF00933">
    <property type="entry name" value="Glyco_hydro_3"/>
    <property type="match status" value="1"/>
</dbReference>
<dbReference type="Gene3D" id="2.60.40.10">
    <property type="entry name" value="Immunoglobulins"/>
    <property type="match status" value="1"/>
</dbReference>
<dbReference type="InterPro" id="IPR026891">
    <property type="entry name" value="Fn3-like"/>
</dbReference>
<comment type="similarity">
    <text evidence="1">Belongs to the glycosyl hydrolase 3 family.</text>
</comment>
<dbReference type="SMART" id="SM01217">
    <property type="entry name" value="Fn3_like"/>
    <property type="match status" value="1"/>
</dbReference>
<dbReference type="GO" id="GO:0045493">
    <property type="term" value="P:xylan catabolic process"/>
    <property type="evidence" value="ECO:0007669"/>
    <property type="project" value="InterPro"/>
</dbReference>
<evidence type="ECO:0000256" key="3">
    <source>
        <dbReference type="ARBA" id="ARBA00022801"/>
    </source>
</evidence>
<evidence type="ECO:0000313" key="5">
    <source>
        <dbReference type="EMBL" id="TCO13163.1"/>
    </source>
</evidence>
<dbReference type="PRINTS" id="PR00133">
    <property type="entry name" value="GLHYDRLASE3"/>
</dbReference>
<comment type="caution">
    <text evidence="5">The sequence shown here is derived from an EMBL/GenBank/DDBJ whole genome shotgun (WGS) entry which is preliminary data.</text>
</comment>
<dbReference type="SUPFAM" id="SSF52279">
    <property type="entry name" value="Beta-D-glucan exohydrolase, C-terminal domain"/>
    <property type="match status" value="1"/>
</dbReference>
<dbReference type="GO" id="GO:0046556">
    <property type="term" value="F:alpha-L-arabinofuranosidase activity"/>
    <property type="evidence" value="ECO:0007669"/>
    <property type="project" value="TreeGrafter"/>
</dbReference>
<dbReference type="InterPro" id="IPR017853">
    <property type="entry name" value="GH"/>
</dbReference>
<organism evidence="5 6">
    <name type="scientific">Kribbella steppae</name>
    <dbReference type="NCBI Taxonomy" id="2512223"/>
    <lineage>
        <taxon>Bacteria</taxon>
        <taxon>Bacillati</taxon>
        <taxon>Actinomycetota</taxon>
        <taxon>Actinomycetes</taxon>
        <taxon>Propionibacteriales</taxon>
        <taxon>Kribbellaceae</taxon>
        <taxon>Kribbella</taxon>
    </lineage>
</organism>
<reference evidence="5 6" key="1">
    <citation type="journal article" date="2015" name="Stand. Genomic Sci.">
        <title>Genomic Encyclopedia of Bacterial and Archaeal Type Strains, Phase III: the genomes of soil and plant-associated and newly described type strains.</title>
        <authorList>
            <person name="Whitman W.B."/>
            <person name="Woyke T."/>
            <person name="Klenk H.P."/>
            <person name="Zhou Y."/>
            <person name="Lilburn T.G."/>
            <person name="Beck B.J."/>
            <person name="De Vos P."/>
            <person name="Vandamme P."/>
            <person name="Eisen J.A."/>
            <person name="Garrity G."/>
            <person name="Hugenholtz P."/>
            <person name="Kyrpides N.C."/>
        </authorList>
    </citation>
    <scope>NUCLEOTIDE SEQUENCE [LARGE SCALE GENOMIC DNA]</scope>
    <source>
        <strain evidence="5 6">VKM Ac-2572</strain>
    </source>
</reference>
<dbReference type="EMBL" id="SLWN01000027">
    <property type="protein sequence ID" value="TCO13163.1"/>
    <property type="molecule type" value="Genomic_DNA"/>
</dbReference>
<dbReference type="InterPro" id="IPR002772">
    <property type="entry name" value="Glyco_hydro_3_C"/>
</dbReference>
<dbReference type="Pfam" id="PF14310">
    <property type="entry name" value="Fn3-like"/>
    <property type="match status" value="1"/>
</dbReference>
<keyword evidence="6" id="KW-1185">Reference proteome</keyword>
<dbReference type="GO" id="GO:0009044">
    <property type="term" value="F:xylan 1,4-beta-xylosidase activity"/>
    <property type="evidence" value="ECO:0007669"/>
    <property type="project" value="InterPro"/>
</dbReference>
<evidence type="ECO:0000256" key="2">
    <source>
        <dbReference type="ARBA" id="ARBA00022729"/>
    </source>
</evidence>
<name>A0A4R2GVL2_9ACTN</name>
<dbReference type="InterPro" id="IPR044993">
    <property type="entry name" value="BXL"/>
</dbReference>
<accession>A0A4R2GVL2</accession>
<dbReference type="OrthoDB" id="9803863at2"/>
<dbReference type="FunFam" id="3.20.20.300:FF:000011">
    <property type="entry name" value="Glycosyl hydrolase"/>
    <property type="match status" value="1"/>
</dbReference>
<dbReference type="Pfam" id="PF01915">
    <property type="entry name" value="Glyco_hydro_3_C"/>
    <property type="match status" value="1"/>
</dbReference>
<feature type="domain" description="Fibronectin type III-like" evidence="4">
    <location>
        <begin position="661"/>
        <end position="730"/>
    </location>
</feature>
<protein>
    <submittedName>
        <fullName evidence="5">Beta-xylosidase</fullName>
    </submittedName>
</protein>
<dbReference type="InterPro" id="IPR013783">
    <property type="entry name" value="Ig-like_fold"/>
</dbReference>
<evidence type="ECO:0000256" key="1">
    <source>
        <dbReference type="ARBA" id="ARBA00005336"/>
    </source>
</evidence>
<dbReference type="AlphaFoldDB" id="A0A4R2GVL2"/>
<dbReference type="Gene3D" id="3.20.20.300">
    <property type="entry name" value="Glycoside hydrolase, family 3, N-terminal domain"/>
    <property type="match status" value="1"/>
</dbReference>
<keyword evidence="3" id="KW-0378">Hydrolase</keyword>
<evidence type="ECO:0000313" key="6">
    <source>
        <dbReference type="Proteomes" id="UP000294508"/>
    </source>
</evidence>
<dbReference type="InterPro" id="IPR001764">
    <property type="entry name" value="Glyco_hydro_3_N"/>
</dbReference>
<dbReference type="Proteomes" id="UP000294508">
    <property type="component" value="Unassembled WGS sequence"/>
</dbReference>
<evidence type="ECO:0000259" key="4">
    <source>
        <dbReference type="SMART" id="SM01217"/>
    </source>
</evidence>
<dbReference type="PANTHER" id="PTHR42721:SF3">
    <property type="entry name" value="BETA-D-XYLOSIDASE 5-RELATED"/>
    <property type="match status" value="1"/>
</dbReference>